<dbReference type="InterPro" id="IPR012951">
    <property type="entry name" value="BBE"/>
</dbReference>
<keyword evidence="2" id="KW-0285">Flavoprotein</keyword>
<dbReference type="GO" id="GO:0071949">
    <property type="term" value="F:FAD binding"/>
    <property type="evidence" value="ECO:0007669"/>
    <property type="project" value="InterPro"/>
</dbReference>
<organism evidence="7 8">
    <name type="scientific">Anthostomella pinea</name>
    <dbReference type="NCBI Taxonomy" id="933095"/>
    <lineage>
        <taxon>Eukaryota</taxon>
        <taxon>Fungi</taxon>
        <taxon>Dikarya</taxon>
        <taxon>Ascomycota</taxon>
        <taxon>Pezizomycotina</taxon>
        <taxon>Sordariomycetes</taxon>
        <taxon>Xylariomycetidae</taxon>
        <taxon>Xylariales</taxon>
        <taxon>Xylariaceae</taxon>
        <taxon>Anthostomella</taxon>
    </lineage>
</organism>
<dbReference type="SUPFAM" id="SSF56176">
    <property type="entry name" value="FAD-binding/transporter-associated domain-like"/>
    <property type="match status" value="1"/>
</dbReference>
<dbReference type="EMBL" id="CAUWAG010000007">
    <property type="protein sequence ID" value="CAJ2505665.1"/>
    <property type="molecule type" value="Genomic_DNA"/>
</dbReference>
<keyword evidence="5" id="KW-0560">Oxidoreductase</keyword>
<evidence type="ECO:0000259" key="6">
    <source>
        <dbReference type="PROSITE" id="PS51387"/>
    </source>
</evidence>
<keyword evidence="4" id="KW-0274">FAD</keyword>
<keyword evidence="8" id="KW-1185">Reference proteome</keyword>
<dbReference type="Gene3D" id="3.40.462.20">
    <property type="match status" value="1"/>
</dbReference>
<evidence type="ECO:0000256" key="1">
    <source>
        <dbReference type="ARBA" id="ARBA00005466"/>
    </source>
</evidence>
<feature type="domain" description="FAD-binding PCMH-type" evidence="6">
    <location>
        <begin position="52"/>
        <end position="223"/>
    </location>
</feature>
<dbReference type="Pfam" id="PF08031">
    <property type="entry name" value="BBE"/>
    <property type="match status" value="1"/>
</dbReference>
<dbReference type="InterPro" id="IPR016169">
    <property type="entry name" value="FAD-bd_PCMH_sub2"/>
</dbReference>
<reference evidence="7" key="1">
    <citation type="submission" date="2023-10" db="EMBL/GenBank/DDBJ databases">
        <authorList>
            <person name="Hackl T."/>
        </authorList>
    </citation>
    <scope>NUCLEOTIDE SEQUENCE</scope>
</reference>
<comment type="similarity">
    <text evidence="1">Belongs to the oxygen-dependent FAD-linked oxidoreductase family.</text>
</comment>
<dbReference type="InterPro" id="IPR006094">
    <property type="entry name" value="Oxid_FAD_bind_N"/>
</dbReference>
<dbReference type="PANTHER" id="PTHR42973">
    <property type="entry name" value="BINDING OXIDOREDUCTASE, PUTATIVE (AFU_ORTHOLOGUE AFUA_1G17690)-RELATED"/>
    <property type="match status" value="1"/>
</dbReference>
<dbReference type="InterPro" id="IPR050416">
    <property type="entry name" value="FAD-linked_Oxidoreductase"/>
</dbReference>
<dbReference type="PROSITE" id="PS51387">
    <property type="entry name" value="FAD_PCMH"/>
    <property type="match status" value="1"/>
</dbReference>
<name>A0AAI8VJN6_9PEZI</name>
<gene>
    <name evidence="7" type="ORF">KHLLAP_LOCUS6133</name>
</gene>
<evidence type="ECO:0000256" key="2">
    <source>
        <dbReference type="ARBA" id="ARBA00022630"/>
    </source>
</evidence>
<evidence type="ECO:0000256" key="5">
    <source>
        <dbReference type="ARBA" id="ARBA00023002"/>
    </source>
</evidence>
<dbReference type="AlphaFoldDB" id="A0AAI8VJN6"/>
<dbReference type="Proteomes" id="UP001295740">
    <property type="component" value="Unassembled WGS sequence"/>
</dbReference>
<dbReference type="InterPro" id="IPR036318">
    <property type="entry name" value="FAD-bd_PCMH-like_sf"/>
</dbReference>
<sequence>MWLWLLVTPLVVAQDIAAVFGNPANNWSVDTTFYLPSESAFVNLTERWTVVGAPTYSAAISPSTEEDLVNIVTLATQNNVQFLATGGRHSVSTTLASLQNGLAVDLSQFDQVLVSSEDGTLTIGGGVRLEQILDPVYNAGFEMQQGSCSCPAYVGVTIGGGIGRYTGVYGLAIDSLLSVRLVTADGRLLTVSENSYPDLFWAVRGAGANFGVVVSATYELRKISDDPVHRGHVFVVDVSLPANTSSAYFNLLESYHQNGSLPSNLAQISALHWDEGTNASVVLGNWAYMGSVDEGREILAPVLGLEALEISARTVPWDEVIASQGFGEFDAVLCEDNKIRHHYAATVRNVSASAFEIAFEKLTKFLVDYPDARGTSMQIETFPNQAAMAVADESTAYPWRDAVAHIALVFTLDSDNATTVDAVTKLGPEIRNDIFVTSGYPDLAVYLNYAHGDEPIESLYGRNKLPRLAELKGKWDPNNVFSFHHALPTSYP</sequence>
<evidence type="ECO:0000256" key="3">
    <source>
        <dbReference type="ARBA" id="ARBA00022729"/>
    </source>
</evidence>
<evidence type="ECO:0000313" key="7">
    <source>
        <dbReference type="EMBL" id="CAJ2505665.1"/>
    </source>
</evidence>
<dbReference type="InterPro" id="IPR016166">
    <property type="entry name" value="FAD-bd_PCMH"/>
</dbReference>
<proteinExistence type="inferred from homology"/>
<protein>
    <submittedName>
        <fullName evidence="7">Uu.00g130590.m01.CDS01</fullName>
    </submittedName>
</protein>
<dbReference type="GO" id="GO:0016491">
    <property type="term" value="F:oxidoreductase activity"/>
    <property type="evidence" value="ECO:0007669"/>
    <property type="project" value="UniProtKB-KW"/>
</dbReference>
<dbReference type="PANTHER" id="PTHR42973:SF32">
    <property type="entry name" value="FAD-LINKED OXIDOREDUCTASE AFOF"/>
    <property type="match status" value="1"/>
</dbReference>
<keyword evidence="3" id="KW-0732">Signal</keyword>
<accession>A0AAI8VJN6</accession>
<dbReference type="Gene3D" id="3.30.465.10">
    <property type="match status" value="1"/>
</dbReference>
<dbReference type="Pfam" id="PF01565">
    <property type="entry name" value="FAD_binding_4"/>
    <property type="match status" value="1"/>
</dbReference>
<evidence type="ECO:0000313" key="8">
    <source>
        <dbReference type="Proteomes" id="UP001295740"/>
    </source>
</evidence>
<evidence type="ECO:0000256" key="4">
    <source>
        <dbReference type="ARBA" id="ARBA00022827"/>
    </source>
</evidence>
<comment type="caution">
    <text evidence="7">The sequence shown here is derived from an EMBL/GenBank/DDBJ whole genome shotgun (WGS) entry which is preliminary data.</text>
</comment>